<dbReference type="OrthoDB" id="340259at2759"/>
<proteinExistence type="predicted"/>
<name>A0A165AN58_9AGAM</name>
<dbReference type="AlphaFoldDB" id="A0A165AN58"/>
<evidence type="ECO:0000313" key="1">
    <source>
        <dbReference type="EMBL" id="KZS99324.1"/>
    </source>
</evidence>
<evidence type="ECO:0008006" key="3">
    <source>
        <dbReference type="Google" id="ProtNLM"/>
    </source>
</evidence>
<reference evidence="1 2" key="1">
    <citation type="journal article" date="2016" name="Mol. Biol. Evol.">
        <title>Comparative Genomics of Early-Diverging Mushroom-Forming Fungi Provides Insights into the Origins of Lignocellulose Decay Capabilities.</title>
        <authorList>
            <person name="Nagy L.G."/>
            <person name="Riley R."/>
            <person name="Tritt A."/>
            <person name="Adam C."/>
            <person name="Daum C."/>
            <person name="Floudas D."/>
            <person name="Sun H."/>
            <person name="Yadav J.S."/>
            <person name="Pangilinan J."/>
            <person name="Larsson K.H."/>
            <person name="Matsuura K."/>
            <person name="Barry K."/>
            <person name="Labutti K."/>
            <person name="Kuo R."/>
            <person name="Ohm R.A."/>
            <person name="Bhattacharya S.S."/>
            <person name="Shirouzu T."/>
            <person name="Yoshinaga Y."/>
            <person name="Martin F.M."/>
            <person name="Grigoriev I.V."/>
            <person name="Hibbett D.S."/>
        </authorList>
    </citation>
    <scope>NUCLEOTIDE SEQUENCE [LARGE SCALE GENOMIC DNA]</scope>
    <source>
        <strain evidence="1 2">HHB9708</strain>
    </source>
</reference>
<dbReference type="PANTHER" id="PTHR22806">
    <property type="entry name" value="NUCLEOPORIN NUP37 P37 -RELATED"/>
    <property type="match status" value="1"/>
</dbReference>
<accession>A0A165AN58</accession>
<dbReference type="PANTHER" id="PTHR22806:SF0">
    <property type="entry name" value="NUCLEOPORIN NUP37"/>
    <property type="match status" value="1"/>
</dbReference>
<protein>
    <recommendedName>
        <fullName evidence="3">WD40 repeat-like protein</fullName>
    </recommendedName>
</protein>
<gene>
    <name evidence="1" type="ORF">SISNIDRAFT_403291</name>
</gene>
<evidence type="ECO:0000313" key="2">
    <source>
        <dbReference type="Proteomes" id="UP000076722"/>
    </source>
</evidence>
<sequence>MDITHNHGSRIFVVRACLNDDALDLVAIGGIQAVQVISCTAEECKVVANFHIGAEVTAIAWSPRATSPESSSNSFIELVAAGRDKNIRVLTKLHNDEEKIFNFGGQLTGHQRTINDLTFCGGSDDMGWKYVASVGGTPNILPDDKMLAVWDLYPPSESDRSIRVPSSFTSFQESRLQPTAWTEFFAHPLNTVAFHPQSPSEVIVSDCQGSVFLVDWRTDYDVPGYDRGRNAVVAEFLDPKALGDARIGLSKSWSGSASWKRDDLNVIGASFGDRWCLWDQRQMRGGKPLFTGSGFPGGSYRFRFDILCFIVRERSIMCFRWCPTETNLFATIPLESDEGAVLRIYNTAFLQASPTTLTILPRPHRVSDFDWLGSTIRGTPRVVVAIGQSVCVAAIGENLMYDDEGQ</sequence>
<dbReference type="STRING" id="1314777.A0A165AN58"/>
<organism evidence="1 2">
    <name type="scientific">Sistotremastrum niveocremeum HHB9708</name>
    <dbReference type="NCBI Taxonomy" id="1314777"/>
    <lineage>
        <taxon>Eukaryota</taxon>
        <taxon>Fungi</taxon>
        <taxon>Dikarya</taxon>
        <taxon>Basidiomycota</taxon>
        <taxon>Agaricomycotina</taxon>
        <taxon>Agaricomycetes</taxon>
        <taxon>Sistotremastrales</taxon>
        <taxon>Sistotremastraceae</taxon>
        <taxon>Sertulicium</taxon>
        <taxon>Sertulicium niveocremeum</taxon>
    </lineage>
</organism>
<dbReference type="EMBL" id="KV419394">
    <property type="protein sequence ID" value="KZS99324.1"/>
    <property type="molecule type" value="Genomic_DNA"/>
</dbReference>
<dbReference type="InterPro" id="IPR037626">
    <property type="entry name" value="NUP37"/>
</dbReference>
<dbReference type="InterPro" id="IPR015943">
    <property type="entry name" value="WD40/YVTN_repeat-like_dom_sf"/>
</dbReference>
<dbReference type="Gene3D" id="2.130.10.10">
    <property type="entry name" value="YVTN repeat-like/Quinoprotein amine dehydrogenase"/>
    <property type="match status" value="1"/>
</dbReference>
<dbReference type="SUPFAM" id="SSF50978">
    <property type="entry name" value="WD40 repeat-like"/>
    <property type="match status" value="1"/>
</dbReference>
<dbReference type="InterPro" id="IPR036322">
    <property type="entry name" value="WD40_repeat_dom_sf"/>
</dbReference>
<dbReference type="Proteomes" id="UP000076722">
    <property type="component" value="Unassembled WGS sequence"/>
</dbReference>
<keyword evidence="2" id="KW-1185">Reference proteome</keyword>
<dbReference type="GO" id="GO:0031080">
    <property type="term" value="C:nuclear pore outer ring"/>
    <property type="evidence" value="ECO:0007669"/>
    <property type="project" value="InterPro"/>
</dbReference>